<reference evidence="1 2" key="1">
    <citation type="journal article" date="2019" name="Sci. Rep.">
        <title>Orb-weaving spider Araneus ventricosus genome elucidates the spidroin gene catalogue.</title>
        <authorList>
            <person name="Kono N."/>
            <person name="Nakamura H."/>
            <person name="Ohtoshi R."/>
            <person name="Moran D.A.P."/>
            <person name="Shinohara A."/>
            <person name="Yoshida Y."/>
            <person name="Fujiwara M."/>
            <person name="Mori M."/>
            <person name="Tomita M."/>
            <person name="Arakawa K."/>
        </authorList>
    </citation>
    <scope>NUCLEOTIDE SEQUENCE [LARGE SCALE GENOMIC DNA]</scope>
</reference>
<organism evidence="1 2">
    <name type="scientific">Araneus ventricosus</name>
    <name type="common">Orbweaver spider</name>
    <name type="synonym">Epeira ventricosa</name>
    <dbReference type="NCBI Taxonomy" id="182803"/>
    <lineage>
        <taxon>Eukaryota</taxon>
        <taxon>Metazoa</taxon>
        <taxon>Ecdysozoa</taxon>
        <taxon>Arthropoda</taxon>
        <taxon>Chelicerata</taxon>
        <taxon>Arachnida</taxon>
        <taxon>Araneae</taxon>
        <taxon>Araneomorphae</taxon>
        <taxon>Entelegynae</taxon>
        <taxon>Araneoidea</taxon>
        <taxon>Araneidae</taxon>
        <taxon>Araneus</taxon>
    </lineage>
</organism>
<proteinExistence type="predicted"/>
<gene>
    <name evidence="1" type="ORF">AVEN_218570_1</name>
</gene>
<dbReference type="Proteomes" id="UP000499080">
    <property type="component" value="Unassembled WGS sequence"/>
</dbReference>
<protein>
    <submittedName>
        <fullName evidence="1">Uncharacterized protein</fullName>
    </submittedName>
</protein>
<evidence type="ECO:0000313" key="1">
    <source>
        <dbReference type="EMBL" id="GBN71151.1"/>
    </source>
</evidence>
<sequence>MRGPISPAAWRMEGKADSRFPSGYSNDLESEYLNPLRGPYLLLEGWRVSHSPLSSGYSNDLGIEIASNPMRPISHLEGMENWPSSRFPYWVQ</sequence>
<dbReference type="EMBL" id="BGPR01015925">
    <property type="protein sequence ID" value="GBN71151.1"/>
    <property type="molecule type" value="Genomic_DNA"/>
</dbReference>
<accession>A0A4Y2R663</accession>
<comment type="caution">
    <text evidence="1">The sequence shown here is derived from an EMBL/GenBank/DDBJ whole genome shotgun (WGS) entry which is preliminary data.</text>
</comment>
<name>A0A4Y2R663_ARAVE</name>
<dbReference type="AlphaFoldDB" id="A0A4Y2R663"/>
<keyword evidence="2" id="KW-1185">Reference proteome</keyword>
<evidence type="ECO:0000313" key="2">
    <source>
        <dbReference type="Proteomes" id="UP000499080"/>
    </source>
</evidence>